<dbReference type="AlphaFoldDB" id="A0A8X6THW7"/>
<organism evidence="1 2">
    <name type="scientific">Nephila pilipes</name>
    <name type="common">Giant wood spider</name>
    <name type="synonym">Nephila maculata</name>
    <dbReference type="NCBI Taxonomy" id="299642"/>
    <lineage>
        <taxon>Eukaryota</taxon>
        <taxon>Metazoa</taxon>
        <taxon>Ecdysozoa</taxon>
        <taxon>Arthropoda</taxon>
        <taxon>Chelicerata</taxon>
        <taxon>Arachnida</taxon>
        <taxon>Araneae</taxon>
        <taxon>Araneomorphae</taxon>
        <taxon>Entelegynae</taxon>
        <taxon>Araneoidea</taxon>
        <taxon>Nephilidae</taxon>
        <taxon>Nephila</taxon>
    </lineage>
</organism>
<proteinExistence type="predicted"/>
<dbReference type="EMBL" id="BMAW01104111">
    <property type="protein sequence ID" value="GFT12510.1"/>
    <property type="molecule type" value="Genomic_DNA"/>
</dbReference>
<evidence type="ECO:0000313" key="2">
    <source>
        <dbReference type="Proteomes" id="UP000887013"/>
    </source>
</evidence>
<gene>
    <name evidence="1" type="ORF">NPIL_470281</name>
</gene>
<accession>A0A8X6THW7</accession>
<comment type="caution">
    <text evidence="1">The sequence shown here is derived from an EMBL/GenBank/DDBJ whole genome shotgun (WGS) entry which is preliminary data.</text>
</comment>
<reference evidence="1" key="1">
    <citation type="submission" date="2020-08" db="EMBL/GenBank/DDBJ databases">
        <title>Multicomponent nature underlies the extraordinary mechanical properties of spider dragline silk.</title>
        <authorList>
            <person name="Kono N."/>
            <person name="Nakamura H."/>
            <person name="Mori M."/>
            <person name="Yoshida Y."/>
            <person name="Ohtoshi R."/>
            <person name="Malay A.D."/>
            <person name="Moran D.A.P."/>
            <person name="Tomita M."/>
            <person name="Numata K."/>
            <person name="Arakawa K."/>
        </authorList>
    </citation>
    <scope>NUCLEOTIDE SEQUENCE</scope>
</reference>
<name>A0A8X6THW7_NEPPI</name>
<evidence type="ECO:0000313" key="1">
    <source>
        <dbReference type="EMBL" id="GFT12510.1"/>
    </source>
</evidence>
<sequence>MDCCSDEEGLPDDEKSTIRLSEIPSENNNEIPLANQFSVLGVEEPTDGIEMITITETIILEEPEINSVDKTVPTSVER</sequence>
<protein>
    <submittedName>
        <fullName evidence="1">Uncharacterized protein</fullName>
    </submittedName>
</protein>
<keyword evidence="2" id="KW-1185">Reference proteome</keyword>
<dbReference type="Proteomes" id="UP000887013">
    <property type="component" value="Unassembled WGS sequence"/>
</dbReference>